<dbReference type="InterPro" id="IPR045340">
    <property type="entry name" value="DUF6533"/>
</dbReference>
<keyword evidence="2" id="KW-0812">Transmembrane</keyword>
<feature type="transmembrane region" description="Helical" evidence="2">
    <location>
        <begin position="148"/>
        <end position="167"/>
    </location>
</feature>
<name>M2P8B8_CERS8</name>
<dbReference type="Proteomes" id="UP000016930">
    <property type="component" value="Unassembled WGS sequence"/>
</dbReference>
<keyword evidence="5" id="KW-1185">Reference proteome</keyword>
<feature type="region of interest" description="Disordered" evidence="1">
    <location>
        <begin position="283"/>
        <end position="310"/>
    </location>
</feature>
<dbReference type="EMBL" id="KB445817">
    <property type="protein sequence ID" value="EMD31619.1"/>
    <property type="molecule type" value="Genomic_DNA"/>
</dbReference>
<dbReference type="HOGENOM" id="CLU_053360_1_2_1"/>
<feature type="domain" description="DUF6533" evidence="3">
    <location>
        <begin position="36"/>
        <end position="78"/>
    </location>
</feature>
<evidence type="ECO:0000259" key="3">
    <source>
        <dbReference type="Pfam" id="PF20151"/>
    </source>
</evidence>
<proteinExistence type="predicted"/>
<evidence type="ECO:0000313" key="4">
    <source>
        <dbReference type="EMBL" id="EMD31619.1"/>
    </source>
</evidence>
<dbReference type="AlphaFoldDB" id="M2P8B8"/>
<protein>
    <recommendedName>
        <fullName evidence="3">DUF6533 domain-containing protein</fullName>
    </recommendedName>
</protein>
<sequence>MSQFDGALANQIDGVVSSFVIDNYCVVASAESKEITLVFIALVLYDHICTTPQEVQLIWGSKLTSTMVLFHANRWLILAYTILNVLVLVYHPGTIVLCGAELYGGCPHIVLVHPVGSNSFQLGAFPVLGVQCLCFQEISETTNTRLEIIAVVPSIIADTTILVLTWWKTWATVQMSRKHNVKTPLMTLLLRDGTLYFVGFLSLIALNIAGLSTNVFTYATAFIQPLCSIIITHFLLNLRQLAHASDDDNSRPSFVRDKDPGQIRSHTSRLRFDSFVGDMDESLDRGSENGDADMGWDGDDAQDGMKHPRAGADLSADLQNASIASVPEISPGLLCTV</sequence>
<feature type="compositionally biased region" description="Acidic residues" evidence="1">
    <location>
        <begin position="290"/>
        <end position="302"/>
    </location>
</feature>
<feature type="transmembrane region" description="Helical" evidence="2">
    <location>
        <begin position="188"/>
        <end position="209"/>
    </location>
</feature>
<dbReference type="Pfam" id="PF20151">
    <property type="entry name" value="DUF6533"/>
    <property type="match status" value="1"/>
</dbReference>
<keyword evidence="2" id="KW-1133">Transmembrane helix</keyword>
<dbReference type="OrthoDB" id="2756573at2759"/>
<evidence type="ECO:0000313" key="5">
    <source>
        <dbReference type="Proteomes" id="UP000016930"/>
    </source>
</evidence>
<feature type="transmembrane region" description="Helical" evidence="2">
    <location>
        <begin position="75"/>
        <end position="93"/>
    </location>
</feature>
<accession>M2P8B8</accession>
<evidence type="ECO:0000256" key="2">
    <source>
        <dbReference type="SAM" id="Phobius"/>
    </source>
</evidence>
<gene>
    <name evidence="4" type="ORF">CERSUDRAFT_78066</name>
</gene>
<feature type="transmembrane region" description="Helical" evidence="2">
    <location>
        <begin position="215"/>
        <end position="236"/>
    </location>
</feature>
<keyword evidence="2" id="KW-0472">Membrane</keyword>
<evidence type="ECO:0000256" key="1">
    <source>
        <dbReference type="SAM" id="MobiDB-lite"/>
    </source>
</evidence>
<organism evidence="4 5">
    <name type="scientific">Ceriporiopsis subvermispora (strain B)</name>
    <name type="common">White-rot fungus</name>
    <name type="synonym">Gelatoporia subvermispora</name>
    <dbReference type="NCBI Taxonomy" id="914234"/>
    <lineage>
        <taxon>Eukaryota</taxon>
        <taxon>Fungi</taxon>
        <taxon>Dikarya</taxon>
        <taxon>Basidiomycota</taxon>
        <taxon>Agaricomycotina</taxon>
        <taxon>Agaricomycetes</taxon>
        <taxon>Polyporales</taxon>
        <taxon>Gelatoporiaceae</taxon>
        <taxon>Gelatoporia</taxon>
    </lineage>
</organism>
<reference evidence="4 5" key="1">
    <citation type="journal article" date="2012" name="Proc. Natl. Acad. Sci. U.S.A.">
        <title>Comparative genomics of Ceriporiopsis subvermispora and Phanerochaete chrysosporium provide insight into selective ligninolysis.</title>
        <authorList>
            <person name="Fernandez-Fueyo E."/>
            <person name="Ruiz-Duenas F.J."/>
            <person name="Ferreira P."/>
            <person name="Floudas D."/>
            <person name="Hibbett D.S."/>
            <person name="Canessa P."/>
            <person name="Larrondo L.F."/>
            <person name="James T.Y."/>
            <person name="Seelenfreund D."/>
            <person name="Lobos S."/>
            <person name="Polanco R."/>
            <person name="Tello M."/>
            <person name="Honda Y."/>
            <person name="Watanabe T."/>
            <person name="Watanabe T."/>
            <person name="Ryu J.S."/>
            <person name="Kubicek C.P."/>
            <person name="Schmoll M."/>
            <person name="Gaskell J."/>
            <person name="Hammel K.E."/>
            <person name="St John F.J."/>
            <person name="Vanden Wymelenberg A."/>
            <person name="Sabat G."/>
            <person name="Splinter BonDurant S."/>
            <person name="Syed K."/>
            <person name="Yadav J.S."/>
            <person name="Doddapaneni H."/>
            <person name="Subramanian V."/>
            <person name="Lavin J.L."/>
            <person name="Oguiza J.A."/>
            <person name="Perez G."/>
            <person name="Pisabarro A.G."/>
            <person name="Ramirez L."/>
            <person name="Santoyo F."/>
            <person name="Master E."/>
            <person name="Coutinho P.M."/>
            <person name="Henrissat B."/>
            <person name="Lombard V."/>
            <person name="Magnuson J.K."/>
            <person name="Kuees U."/>
            <person name="Hori C."/>
            <person name="Igarashi K."/>
            <person name="Samejima M."/>
            <person name="Held B.W."/>
            <person name="Barry K.W."/>
            <person name="LaButti K.M."/>
            <person name="Lapidus A."/>
            <person name="Lindquist E.A."/>
            <person name="Lucas S.M."/>
            <person name="Riley R."/>
            <person name="Salamov A.A."/>
            <person name="Hoffmeister D."/>
            <person name="Schwenk D."/>
            <person name="Hadar Y."/>
            <person name="Yarden O."/>
            <person name="de Vries R.P."/>
            <person name="Wiebenga A."/>
            <person name="Stenlid J."/>
            <person name="Eastwood D."/>
            <person name="Grigoriev I.V."/>
            <person name="Berka R.M."/>
            <person name="Blanchette R.A."/>
            <person name="Kersten P."/>
            <person name="Martinez A.T."/>
            <person name="Vicuna R."/>
            <person name="Cullen D."/>
        </authorList>
    </citation>
    <scope>NUCLEOTIDE SEQUENCE [LARGE SCALE GENOMIC DNA]</scope>
    <source>
        <strain evidence="4 5">B</strain>
    </source>
</reference>